<organism evidence="9 10">
    <name type="scientific">Pythium oligandrum</name>
    <name type="common">Mycoparasitic fungus</name>
    <dbReference type="NCBI Taxonomy" id="41045"/>
    <lineage>
        <taxon>Eukaryota</taxon>
        <taxon>Sar</taxon>
        <taxon>Stramenopiles</taxon>
        <taxon>Oomycota</taxon>
        <taxon>Peronosporomycetes</taxon>
        <taxon>Pythiales</taxon>
        <taxon>Pythiaceae</taxon>
        <taxon>Pythium</taxon>
    </lineage>
</organism>
<dbReference type="Proteomes" id="UP000794436">
    <property type="component" value="Unassembled WGS sequence"/>
</dbReference>
<feature type="region of interest" description="Disordered" evidence="5">
    <location>
        <begin position="753"/>
        <end position="776"/>
    </location>
</feature>
<evidence type="ECO:0000256" key="7">
    <source>
        <dbReference type="SAM" id="SignalP"/>
    </source>
</evidence>
<dbReference type="InterPro" id="IPR032675">
    <property type="entry name" value="LRR_dom_sf"/>
</dbReference>
<dbReference type="Gene3D" id="3.80.10.10">
    <property type="entry name" value="Ribonuclease Inhibitor"/>
    <property type="match status" value="2"/>
</dbReference>
<dbReference type="SUPFAM" id="SSF56112">
    <property type="entry name" value="Protein kinase-like (PK-like)"/>
    <property type="match status" value="1"/>
</dbReference>
<accession>A0A8K1CG09</accession>
<dbReference type="InterPro" id="IPR001611">
    <property type="entry name" value="Leu-rich_rpt"/>
</dbReference>
<dbReference type="PANTHER" id="PTHR48056:SF81">
    <property type="entry name" value="RECEPTOR PROTEIN-TYROSINE KINASE CEPR1"/>
    <property type="match status" value="1"/>
</dbReference>
<proteinExistence type="predicted"/>
<evidence type="ECO:0000256" key="4">
    <source>
        <dbReference type="ARBA" id="ARBA00022840"/>
    </source>
</evidence>
<comment type="caution">
    <text evidence="9">The sequence shown here is derived from an EMBL/GenBank/DDBJ whole genome shotgun (WGS) entry which is preliminary data.</text>
</comment>
<dbReference type="GO" id="GO:0005524">
    <property type="term" value="F:ATP binding"/>
    <property type="evidence" value="ECO:0007669"/>
    <property type="project" value="UniProtKB-KW"/>
</dbReference>
<keyword evidence="6" id="KW-0812">Transmembrane</keyword>
<keyword evidence="10" id="KW-1185">Reference proteome</keyword>
<feature type="compositionally biased region" description="Polar residues" evidence="5">
    <location>
        <begin position="572"/>
        <end position="589"/>
    </location>
</feature>
<dbReference type="SUPFAM" id="SSF52047">
    <property type="entry name" value="RNI-like"/>
    <property type="match status" value="1"/>
</dbReference>
<dbReference type="OrthoDB" id="1055097at2759"/>
<keyword evidence="3" id="KW-0547">Nucleotide-binding</keyword>
<feature type="domain" description="Protein kinase" evidence="8">
    <location>
        <begin position="664"/>
        <end position="776"/>
    </location>
</feature>
<feature type="transmembrane region" description="Helical" evidence="6">
    <location>
        <begin position="596"/>
        <end position="616"/>
    </location>
</feature>
<dbReference type="InterPro" id="IPR050647">
    <property type="entry name" value="Plant_LRR-RLKs"/>
</dbReference>
<feature type="chain" id="PRO_5035470694" description="Protein kinase domain-containing protein" evidence="7">
    <location>
        <begin position="21"/>
        <end position="776"/>
    </location>
</feature>
<dbReference type="AlphaFoldDB" id="A0A8K1CG09"/>
<dbReference type="InterPro" id="IPR001245">
    <property type="entry name" value="Ser-Thr/Tyr_kinase_cat_dom"/>
</dbReference>
<evidence type="ECO:0000313" key="9">
    <source>
        <dbReference type="EMBL" id="TMW61853.1"/>
    </source>
</evidence>
<reference evidence="9" key="1">
    <citation type="submission" date="2019-03" db="EMBL/GenBank/DDBJ databases">
        <title>Long read genome sequence of the mycoparasitic Pythium oligandrum ATCC 38472 isolated from sugarbeet rhizosphere.</title>
        <authorList>
            <person name="Gaulin E."/>
        </authorList>
    </citation>
    <scope>NUCLEOTIDE SEQUENCE</scope>
    <source>
        <strain evidence="9">ATCC 38472_TT</strain>
    </source>
</reference>
<evidence type="ECO:0000313" key="10">
    <source>
        <dbReference type="Proteomes" id="UP000794436"/>
    </source>
</evidence>
<dbReference type="GO" id="GO:0004672">
    <property type="term" value="F:protein kinase activity"/>
    <property type="evidence" value="ECO:0007669"/>
    <property type="project" value="InterPro"/>
</dbReference>
<keyword evidence="1" id="KW-0433">Leucine-rich repeat</keyword>
<keyword evidence="4" id="KW-0067">ATP-binding</keyword>
<dbReference type="PANTHER" id="PTHR48056">
    <property type="entry name" value="LRR RECEPTOR-LIKE SERINE/THREONINE-PROTEIN KINASE-RELATED"/>
    <property type="match status" value="1"/>
</dbReference>
<name>A0A8K1CG09_PYTOL</name>
<dbReference type="Pfam" id="PF07714">
    <property type="entry name" value="PK_Tyr_Ser-Thr"/>
    <property type="match status" value="1"/>
</dbReference>
<feature type="region of interest" description="Disordered" evidence="5">
    <location>
        <begin position="567"/>
        <end position="589"/>
    </location>
</feature>
<evidence type="ECO:0000256" key="1">
    <source>
        <dbReference type="ARBA" id="ARBA00022614"/>
    </source>
</evidence>
<keyword evidence="6" id="KW-1133">Transmembrane helix</keyword>
<keyword evidence="6" id="KW-0472">Membrane</keyword>
<feature type="signal peptide" evidence="7">
    <location>
        <begin position="1"/>
        <end position="20"/>
    </location>
</feature>
<keyword evidence="7" id="KW-0732">Signal</keyword>
<evidence type="ECO:0000256" key="6">
    <source>
        <dbReference type="SAM" id="Phobius"/>
    </source>
</evidence>
<evidence type="ECO:0000256" key="2">
    <source>
        <dbReference type="ARBA" id="ARBA00022737"/>
    </source>
</evidence>
<keyword evidence="2" id="KW-0677">Repeat</keyword>
<dbReference type="InterPro" id="IPR000719">
    <property type="entry name" value="Prot_kinase_dom"/>
</dbReference>
<protein>
    <recommendedName>
        <fullName evidence="8">Protein kinase domain-containing protein</fullName>
    </recommendedName>
</protein>
<dbReference type="SMART" id="SM00364">
    <property type="entry name" value="LRR_BAC"/>
    <property type="match status" value="3"/>
</dbReference>
<dbReference type="PROSITE" id="PS50011">
    <property type="entry name" value="PROTEIN_KINASE_DOM"/>
    <property type="match status" value="1"/>
</dbReference>
<evidence type="ECO:0000259" key="8">
    <source>
        <dbReference type="PROSITE" id="PS50011"/>
    </source>
</evidence>
<dbReference type="PROSITE" id="PS51450">
    <property type="entry name" value="LRR"/>
    <property type="match status" value="2"/>
</dbReference>
<evidence type="ECO:0000256" key="3">
    <source>
        <dbReference type="ARBA" id="ARBA00022741"/>
    </source>
</evidence>
<evidence type="ECO:0000256" key="5">
    <source>
        <dbReference type="SAM" id="MobiDB-lite"/>
    </source>
</evidence>
<gene>
    <name evidence="9" type="ORF">Poli38472_010916</name>
</gene>
<dbReference type="Pfam" id="PF13855">
    <property type="entry name" value="LRR_8"/>
    <property type="match status" value="1"/>
</dbReference>
<dbReference type="EMBL" id="SPLM01000075">
    <property type="protein sequence ID" value="TMW61853.1"/>
    <property type="molecule type" value="Genomic_DNA"/>
</dbReference>
<dbReference type="Gene3D" id="3.30.200.20">
    <property type="entry name" value="Phosphorylase Kinase, domain 1"/>
    <property type="match status" value="1"/>
</dbReference>
<dbReference type="InterPro" id="IPR011009">
    <property type="entry name" value="Kinase-like_dom_sf"/>
</dbReference>
<sequence length="776" mass="86789">MSTFTRVWALFASLVLLATAEGSINCPTLSKEENQMPMLISYCSGPCGYEGFCVYFPYRYRDRCYGLLDSQCAQGDTCVFECFHESPKSVYLYRTWHQLSDWIDRFMDEKKALVNASLVQTWNTDNLSTAKQFGLYSGLSMYDVRNYDDGPYIPPIETIEMNLPDNLHAAKWNATNIAINGIKCPEFLSEPQHYDGLSTLRLEDCDLTEFPWGKSTAPNLKLLFIGNNRIKELPSLPAGLETIDLSGNLLKAIPSGLKDMNLSSVHLRHNPLGNIDAKSFPSTMWGTLVLKNTSMTKMPTDLDRLTTLNYLSLSYNNLGENFDVSVLPPQIGMLDMVYCGLTSLPQFDESSVVHTLDISGNSIPTDDFSGLPATITDLTRCRAQTNPSSGVLGIENASYNALPLDLTTVNITFSQIDEIPLNLLHPVPQSGDLAHNKIKQINGTTALRAYLQYNEIEEYDNAASSAKYLDLSFNKLRSFRSSGADVLKALYLRGNNLTTVPESLIGMRNLQVLDLRDNPITNYIPSSQEWDFFQRVSVVMMDASQLHADCKDLVQFKDHLVWNPKGSLEPGSPSSDDPNRSVGLSNSTSGPSISTATIALIVIALTLVVALAGFMWHRRRKRQPLSKPDTIDFSTVSTVRSEKDEVMLWSDEELLRHRLDPKLVQVEHFLASGTYGEVFLATYEGQHVVVKRLKNRDSSRVEIQQIVSEIKMMAAFRFPKIVRFVGVVWTKESDIAVVTEYMENGDLRAHLDKNKRRARDAGRSASSGLLSTSPRH</sequence>